<reference evidence="2" key="1">
    <citation type="journal article" date="2017" name="bioRxiv">
        <title>Comparative analysis of the genomes of Stylophora pistillata and Acropora digitifera provides evidence for extensive differences between species of corals.</title>
        <authorList>
            <person name="Voolstra C.R."/>
            <person name="Li Y."/>
            <person name="Liew Y.J."/>
            <person name="Baumgarten S."/>
            <person name="Zoccola D."/>
            <person name="Flot J.-F."/>
            <person name="Tambutte S."/>
            <person name="Allemand D."/>
            <person name="Aranda M."/>
        </authorList>
    </citation>
    <scope>NUCLEOTIDE SEQUENCE [LARGE SCALE GENOMIC DNA]</scope>
</reference>
<dbReference type="PANTHER" id="PTHR46579:SF1">
    <property type="entry name" value="F5_8 TYPE C DOMAIN-CONTAINING PROTEIN"/>
    <property type="match status" value="1"/>
</dbReference>
<evidence type="ECO:0000313" key="1">
    <source>
        <dbReference type="EMBL" id="PFX20770.1"/>
    </source>
</evidence>
<evidence type="ECO:0000313" key="2">
    <source>
        <dbReference type="Proteomes" id="UP000225706"/>
    </source>
</evidence>
<comment type="caution">
    <text evidence="1">The sequence shown here is derived from an EMBL/GenBank/DDBJ whole genome shotgun (WGS) entry which is preliminary data.</text>
</comment>
<dbReference type="Proteomes" id="UP000225706">
    <property type="component" value="Unassembled WGS sequence"/>
</dbReference>
<dbReference type="PANTHER" id="PTHR46579">
    <property type="entry name" value="F5/8 TYPE C DOMAIN-CONTAINING PROTEIN-RELATED"/>
    <property type="match status" value="1"/>
</dbReference>
<dbReference type="AlphaFoldDB" id="A0A2B4RW28"/>
<name>A0A2B4RW28_STYPI</name>
<protein>
    <submittedName>
        <fullName evidence="1">Uncharacterized protein</fullName>
    </submittedName>
</protein>
<sequence length="162" mass="17946">MVHSYESAHVAALEGISSVLNYGPLWSSSLFVFKDWNGNSSNYFHGTQNIAGQIMTAVTSQQQLPEVMKEMPPGSAKDLVMRLRGQHKRSNKPHQKGDCYAVGALKSGSCTTEPFEDNLQASLGLDVSSVKFFRNSTKGFPEETHSQLHTDWMNVPLLNMAR</sequence>
<organism evidence="1 2">
    <name type="scientific">Stylophora pistillata</name>
    <name type="common">Smooth cauliflower coral</name>
    <dbReference type="NCBI Taxonomy" id="50429"/>
    <lineage>
        <taxon>Eukaryota</taxon>
        <taxon>Metazoa</taxon>
        <taxon>Cnidaria</taxon>
        <taxon>Anthozoa</taxon>
        <taxon>Hexacorallia</taxon>
        <taxon>Scleractinia</taxon>
        <taxon>Astrocoeniina</taxon>
        <taxon>Pocilloporidae</taxon>
        <taxon>Stylophora</taxon>
    </lineage>
</organism>
<gene>
    <name evidence="1" type="ORF">AWC38_SpisGene14763</name>
</gene>
<keyword evidence="2" id="KW-1185">Reference proteome</keyword>
<accession>A0A2B4RW28</accession>
<dbReference type="EMBL" id="LSMT01000304">
    <property type="protein sequence ID" value="PFX20770.1"/>
    <property type="molecule type" value="Genomic_DNA"/>
</dbReference>
<proteinExistence type="predicted"/>